<name>A0ACC0ANV5_CATRO</name>
<keyword evidence="2" id="KW-1185">Reference proteome</keyword>
<proteinExistence type="predicted"/>
<sequence>MERNKYDLELNVAVRVVHLVCSLCQKVQKQLLSTNPHQVKSKDDDSPVTVADWSVQAVVSWILSETFGRQSISIVAEEDVHALSKPESANLLSMVVNTVNECLREAPRFGLKSPVEVLGTSQVLNAIDRCKSVGGPVGKHWVLDPIDGTLGFVRGNQYAVALALIDKGEVVIGVLGCPNYAMKKNWLVNHGQQYRVMPELSMASPTWMEKGCVLYTKRGSCEAWKQPLVFGDTNLVWPNSAKLIRVSSVEDPALATFCEPVEEANSNHSFTAGLANTVGLSKQPLRVHSMVKYAAIAQGDAEIFMKFARAGYKEKIWDHAAGVLLVQEAGGVVTDAGGHPLNFSRGIYLEGLDRGIVACSGVKLHEKLVGAVYASWDSSNL</sequence>
<comment type="caution">
    <text evidence="1">The sequence shown here is derived from an EMBL/GenBank/DDBJ whole genome shotgun (WGS) entry which is preliminary data.</text>
</comment>
<accession>A0ACC0ANV5</accession>
<gene>
    <name evidence="1" type="ORF">M9H77_22005</name>
</gene>
<dbReference type="Proteomes" id="UP001060085">
    <property type="component" value="Linkage Group LG05"/>
</dbReference>
<organism evidence="1 2">
    <name type="scientific">Catharanthus roseus</name>
    <name type="common">Madagascar periwinkle</name>
    <name type="synonym">Vinca rosea</name>
    <dbReference type="NCBI Taxonomy" id="4058"/>
    <lineage>
        <taxon>Eukaryota</taxon>
        <taxon>Viridiplantae</taxon>
        <taxon>Streptophyta</taxon>
        <taxon>Embryophyta</taxon>
        <taxon>Tracheophyta</taxon>
        <taxon>Spermatophyta</taxon>
        <taxon>Magnoliopsida</taxon>
        <taxon>eudicotyledons</taxon>
        <taxon>Gunneridae</taxon>
        <taxon>Pentapetalae</taxon>
        <taxon>asterids</taxon>
        <taxon>lamiids</taxon>
        <taxon>Gentianales</taxon>
        <taxon>Apocynaceae</taxon>
        <taxon>Rauvolfioideae</taxon>
        <taxon>Vinceae</taxon>
        <taxon>Catharanthinae</taxon>
        <taxon>Catharanthus</taxon>
    </lineage>
</organism>
<protein>
    <submittedName>
        <fullName evidence="1">Uncharacterized protein</fullName>
    </submittedName>
</protein>
<evidence type="ECO:0000313" key="1">
    <source>
        <dbReference type="EMBL" id="KAI5662682.1"/>
    </source>
</evidence>
<reference evidence="2" key="1">
    <citation type="journal article" date="2023" name="Nat. Plants">
        <title>Single-cell RNA sequencing provides a high-resolution roadmap for understanding the multicellular compartmentation of specialized metabolism.</title>
        <authorList>
            <person name="Sun S."/>
            <person name="Shen X."/>
            <person name="Li Y."/>
            <person name="Li Y."/>
            <person name="Wang S."/>
            <person name="Li R."/>
            <person name="Zhang H."/>
            <person name="Shen G."/>
            <person name="Guo B."/>
            <person name="Wei J."/>
            <person name="Xu J."/>
            <person name="St-Pierre B."/>
            <person name="Chen S."/>
            <person name="Sun C."/>
        </authorList>
    </citation>
    <scope>NUCLEOTIDE SEQUENCE [LARGE SCALE GENOMIC DNA]</scope>
</reference>
<dbReference type="EMBL" id="CM044705">
    <property type="protein sequence ID" value="KAI5662682.1"/>
    <property type="molecule type" value="Genomic_DNA"/>
</dbReference>
<evidence type="ECO:0000313" key="2">
    <source>
        <dbReference type="Proteomes" id="UP001060085"/>
    </source>
</evidence>